<dbReference type="Gene3D" id="3.40.50.11960">
    <property type="match status" value="1"/>
</dbReference>
<accession>A0A084VY75</accession>
<feature type="region of interest" description="Disordered" evidence="1">
    <location>
        <begin position="418"/>
        <end position="449"/>
    </location>
</feature>
<keyword evidence="4" id="KW-1185">Reference proteome</keyword>
<evidence type="ECO:0000313" key="2">
    <source>
        <dbReference type="EMBL" id="KFB42919.1"/>
    </source>
</evidence>
<feature type="compositionally biased region" description="Polar residues" evidence="1">
    <location>
        <begin position="179"/>
        <end position="197"/>
    </location>
</feature>
<dbReference type="STRING" id="74873.A0A084VY75"/>
<reference evidence="3" key="2">
    <citation type="submission" date="2020-05" db="UniProtKB">
        <authorList>
            <consortium name="EnsemblMetazoa"/>
        </authorList>
    </citation>
    <scope>IDENTIFICATION</scope>
</reference>
<dbReference type="OrthoDB" id="10261384at2759"/>
<dbReference type="EMBL" id="KE525231">
    <property type="protein sequence ID" value="KFB42919.1"/>
    <property type="molecule type" value="Genomic_DNA"/>
</dbReference>
<sequence>MYEPVVLILSLDETVKPGKIVEKIRKQPNDQNQVKRDSIPITIDYPYQLQASSCDVINLRAHDSAELDSIRERDKLGCPDGIVIYFNAKNRTVLEALPSYRQFVEMELKSSFNILLCNTLLKSTEDGVTYDEVKQLCPTFDVIELEPDDANNASCRMPIYKEEIHELIQAMQNHVWTKPIEQQSEPGDKPPTSTTQPPRAAVNPGDRLTEEEIRMMEAKANGVSSHEPIVLIMSLDDTVKPESLVEKIRKQPNDQNQVKLVELLETVGYRYHIHTKYYGVDVVLVAHESSLGLPRGQISLPSPIISRLEGLLIYFNAKDRSTLELLRNFQQFVNTEDTEFAVLLCSTLAESSTDGVTYGEVKKLCPFFDLIELEPTAEDVANAATAGEAIGVDELIQELHTHVWSNSILHRRTDMLQREPNDKPSASTAPPQPPPVAANGTGNDNDGPVTEEEEKMIEVELNGFERLLTEVMTFQPNTSSWSRNERLMYAQELAEMFDDMVEEDD</sequence>
<dbReference type="AlphaFoldDB" id="A0A084VY75"/>
<name>A0A084VY75_ANOSI</name>
<dbReference type="InterPro" id="IPR019341">
    <property type="entry name" value="Alpha/Gamma-adaptin-bd_p34"/>
</dbReference>
<dbReference type="Proteomes" id="UP000030765">
    <property type="component" value="Unassembled WGS sequence"/>
</dbReference>
<feature type="region of interest" description="Disordered" evidence="1">
    <location>
        <begin position="179"/>
        <end position="205"/>
    </location>
</feature>
<dbReference type="VEuPathDB" id="VectorBase:ASIC010745"/>
<evidence type="ECO:0000313" key="3">
    <source>
        <dbReference type="EnsemblMetazoa" id="ASIC010745-PA"/>
    </source>
</evidence>
<dbReference type="EnsemblMetazoa" id="ASIC010745-RA">
    <property type="protein sequence ID" value="ASIC010745-PA"/>
    <property type="gene ID" value="ASIC010745"/>
</dbReference>
<dbReference type="PANTHER" id="PTHR14659">
    <property type="entry name" value="ALPHA- AND GAMMA-ADAPTIN-BINDING PROTEIN P34"/>
    <property type="match status" value="1"/>
</dbReference>
<organism evidence="2">
    <name type="scientific">Anopheles sinensis</name>
    <name type="common">Mosquito</name>
    <dbReference type="NCBI Taxonomy" id="74873"/>
    <lineage>
        <taxon>Eukaryota</taxon>
        <taxon>Metazoa</taxon>
        <taxon>Ecdysozoa</taxon>
        <taxon>Arthropoda</taxon>
        <taxon>Hexapoda</taxon>
        <taxon>Insecta</taxon>
        <taxon>Pterygota</taxon>
        <taxon>Neoptera</taxon>
        <taxon>Endopterygota</taxon>
        <taxon>Diptera</taxon>
        <taxon>Nematocera</taxon>
        <taxon>Culicoidea</taxon>
        <taxon>Culicidae</taxon>
        <taxon>Anophelinae</taxon>
        <taxon>Anopheles</taxon>
    </lineage>
</organism>
<evidence type="ECO:0000256" key="1">
    <source>
        <dbReference type="SAM" id="MobiDB-lite"/>
    </source>
</evidence>
<dbReference type="EMBL" id="ATLV01018324">
    <property type="status" value="NOT_ANNOTATED_CDS"/>
    <property type="molecule type" value="Genomic_DNA"/>
</dbReference>
<proteinExistence type="predicted"/>
<gene>
    <name evidence="2" type="ORF">ZHAS_00010745</name>
</gene>
<evidence type="ECO:0000313" key="4">
    <source>
        <dbReference type="Proteomes" id="UP000030765"/>
    </source>
</evidence>
<reference evidence="2 4" key="1">
    <citation type="journal article" date="2014" name="BMC Genomics">
        <title>Genome sequence of Anopheles sinensis provides insight into genetics basis of mosquito competence for malaria parasites.</title>
        <authorList>
            <person name="Zhou D."/>
            <person name="Zhang D."/>
            <person name="Ding G."/>
            <person name="Shi L."/>
            <person name="Hou Q."/>
            <person name="Ye Y."/>
            <person name="Xu Y."/>
            <person name="Zhou H."/>
            <person name="Xiong C."/>
            <person name="Li S."/>
            <person name="Yu J."/>
            <person name="Hong S."/>
            <person name="Yu X."/>
            <person name="Zou P."/>
            <person name="Chen C."/>
            <person name="Chang X."/>
            <person name="Wang W."/>
            <person name="Lv Y."/>
            <person name="Sun Y."/>
            <person name="Ma L."/>
            <person name="Shen B."/>
            <person name="Zhu C."/>
        </authorList>
    </citation>
    <scope>NUCLEOTIDE SEQUENCE [LARGE SCALE GENOMIC DNA]</scope>
</reference>
<dbReference type="PANTHER" id="PTHR14659:SF1">
    <property type="entry name" value="ALPHA- AND GAMMA-ADAPTIN-BINDING PROTEIN P34"/>
    <property type="match status" value="1"/>
</dbReference>
<protein>
    <submittedName>
        <fullName evidence="2 3">Uncharacterized protein</fullName>
    </submittedName>
</protein>